<evidence type="ECO:0000313" key="2">
    <source>
        <dbReference type="EMBL" id="WUQ83679.1"/>
    </source>
</evidence>
<keyword evidence="1" id="KW-0472">Membrane</keyword>
<protein>
    <submittedName>
        <fullName evidence="2">Uncharacterized protein</fullName>
    </submittedName>
</protein>
<dbReference type="Proteomes" id="UP001432222">
    <property type="component" value="Chromosome"/>
</dbReference>
<name>A0ABZ1TYP7_9ACTN</name>
<sequence>MSTVWTRTTGWLTLIGALVTEVWALLPALSPNAVALSTPARLLPLLVTSVCALAWLAASAAAYRRERVRRERVRPDLDKRPPRPAGRAAAALLGVALALGPTAALAQAVGPDGADGRWTRDVLRAGGGTYAVEIAEVLGTPRRTGVSVNDHQVWSAPMVLTVPWSDGEPRRLTLDRVETMDEPEPGDSVSVMFAANDLGLGARAHEYGAMSGIAGLWILVLGLIGSVLTAGMLTSEHETVDRLRAFAPGTHLPAAALLALGAGLGLVVVFAWPPTALGWLLALAAATTPPLAAWWALRRLPYGH</sequence>
<keyword evidence="1" id="KW-1133">Transmembrane helix</keyword>
<feature type="transmembrane region" description="Helical" evidence="1">
    <location>
        <begin position="254"/>
        <end position="272"/>
    </location>
</feature>
<keyword evidence="1" id="KW-0812">Transmembrane</keyword>
<evidence type="ECO:0000313" key="3">
    <source>
        <dbReference type="Proteomes" id="UP001432222"/>
    </source>
</evidence>
<keyword evidence="3" id="KW-1185">Reference proteome</keyword>
<gene>
    <name evidence="2" type="ORF">OHA16_12270</name>
</gene>
<organism evidence="2 3">
    <name type="scientific">Kitasatospora purpeofusca</name>
    <dbReference type="NCBI Taxonomy" id="67352"/>
    <lineage>
        <taxon>Bacteria</taxon>
        <taxon>Bacillati</taxon>
        <taxon>Actinomycetota</taxon>
        <taxon>Actinomycetes</taxon>
        <taxon>Kitasatosporales</taxon>
        <taxon>Streptomycetaceae</taxon>
        <taxon>Kitasatospora</taxon>
    </lineage>
</organism>
<dbReference type="RefSeq" id="WP_328954629.1">
    <property type="nucleotide sequence ID" value="NZ_CP108110.1"/>
</dbReference>
<dbReference type="EMBL" id="CP108110">
    <property type="protein sequence ID" value="WUQ83679.1"/>
    <property type="molecule type" value="Genomic_DNA"/>
</dbReference>
<proteinExistence type="predicted"/>
<evidence type="ECO:0000256" key="1">
    <source>
        <dbReference type="SAM" id="Phobius"/>
    </source>
</evidence>
<accession>A0ABZ1TYP7</accession>
<feature type="transmembrane region" description="Helical" evidence="1">
    <location>
        <begin position="207"/>
        <end position="233"/>
    </location>
</feature>
<feature type="transmembrane region" description="Helical" evidence="1">
    <location>
        <begin position="278"/>
        <end position="297"/>
    </location>
</feature>
<feature type="transmembrane region" description="Helical" evidence="1">
    <location>
        <begin position="84"/>
        <end position="109"/>
    </location>
</feature>
<feature type="transmembrane region" description="Helical" evidence="1">
    <location>
        <begin position="40"/>
        <end position="63"/>
    </location>
</feature>
<reference evidence="2" key="1">
    <citation type="submission" date="2022-10" db="EMBL/GenBank/DDBJ databases">
        <title>The complete genomes of actinobacterial strains from the NBC collection.</title>
        <authorList>
            <person name="Joergensen T.S."/>
            <person name="Alvarez Arevalo M."/>
            <person name="Sterndorff E.B."/>
            <person name="Faurdal D."/>
            <person name="Vuksanovic O."/>
            <person name="Mourched A.-S."/>
            <person name="Charusanti P."/>
            <person name="Shaw S."/>
            <person name="Blin K."/>
            <person name="Weber T."/>
        </authorList>
    </citation>
    <scope>NUCLEOTIDE SEQUENCE</scope>
    <source>
        <strain evidence="2">NBC_00222</strain>
    </source>
</reference>